<dbReference type="EMBL" id="LWDX02057853">
    <property type="protein sequence ID" value="OEL18070.1"/>
    <property type="molecule type" value="Genomic_DNA"/>
</dbReference>
<dbReference type="Proteomes" id="UP000095767">
    <property type="component" value="Unassembled WGS sequence"/>
</dbReference>
<comment type="caution">
    <text evidence="2">The sequence shown here is derived from an EMBL/GenBank/DDBJ whole genome shotgun (WGS) entry which is preliminary data.</text>
</comment>
<keyword evidence="1" id="KW-0472">Membrane</keyword>
<feature type="transmembrane region" description="Helical" evidence="1">
    <location>
        <begin position="46"/>
        <end position="64"/>
    </location>
</feature>
<evidence type="ECO:0000256" key="1">
    <source>
        <dbReference type="SAM" id="Phobius"/>
    </source>
</evidence>
<evidence type="ECO:0000313" key="2">
    <source>
        <dbReference type="EMBL" id="OEL18070.1"/>
    </source>
</evidence>
<name>A0A1E5UYV6_9POAL</name>
<gene>
    <name evidence="2" type="ORF">BAE44_0020911</name>
</gene>
<keyword evidence="1" id="KW-0812">Transmembrane</keyword>
<reference evidence="2 3" key="1">
    <citation type="submission" date="2016-09" db="EMBL/GenBank/DDBJ databases">
        <title>The draft genome of Dichanthelium oligosanthes: A C3 panicoid grass species.</title>
        <authorList>
            <person name="Studer A.J."/>
            <person name="Schnable J.C."/>
            <person name="Brutnell T.P."/>
        </authorList>
    </citation>
    <scope>NUCLEOTIDE SEQUENCE [LARGE SCALE GENOMIC DNA]</scope>
    <source>
        <strain evidence="3">cv. Kellogg 1175</strain>
        <tissue evidence="2">Leaf</tissue>
    </source>
</reference>
<feature type="transmembrane region" description="Helical" evidence="1">
    <location>
        <begin position="112"/>
        <end position="129"/>
    </location>
</feature>
<proteinExistence type="predicted"/>
<sequence>MSPSASIGVVLAYQVALRVAAAMKIGNVLSRFLSALLSPTSTPASRAMAIGATTMLLSVGAGVHSGAAGSVPLLSLTGFLAGANIVAVGVRVADVPALFARLAALPEFLRCHSPVVALAVCSFILTALIDETRRALYFTVLTLLQFGLLLNSWFSSWMG</sequence>
<dbReference type="AlphaFoldDB" id="A0A1E5UYV6"/>
<keyword evidence="3" id="KW-1185">Reference proteome</keyword>
<feature type="transmembrane region" description="Helical" evidence="1">
    <location>
        <begin position="71"/>
        <end position="92"/>
    </location>
</feature>
<evidence type="ECO:0000313" key="3">
    <source>
        <dbReference type="Proteomes" id="UP000095767"/>
    </source>
</evidence>
<keyword evidence="1" id="KW-1133">Transmembrane helix</keyword>
<organism evidence="2 3">
    <name type="scientific">Dichanthelium oligosanthes</name>
    <dbReference type="NCBI Taxonomy" id="888268"/>
    <lineage>
        <taxon>Eukaryota</taxon>
        <taxon>Viridiplantae</taxon>
        <taxon>Streptophyta</taxon>
        <taxon>Embryophyta</taxon>
        <taxon>Tracheophyta</taxon>
        <taxon>Spermatophyta</taxon>
        <taxon>Magnoliopsida</taxon>
        <taxon>Liliopsida</taxon>
        <taxon>Poales</taxon>
        <taxon>Poaceae</taxon>
        <taxon>PACMAD clade</taxon>
        <taxon>Panicoideae</taxon>
        <taxon>Panicodae</taxon>
        <taxon>Paniceae</taxon>
        <taxon>Dichantheliinae</taxon>
        <taxon>Dichanthelium</taxon>
    </lineage>
</organism>
<protein>
    <submittedName>
        <fullName evidence="2">Uncharacterized protein</fullName>
    </submittedName>
</protein>
<feature type="transmembrane region" description="Helical" evidence="1">
    <location>
        <begin position="136"/>
        <end position="154"/>
    </location>
</feature>
<accession>A0A1E5UYV6</accession>